<reference evidence="2" key="1">
    <citation type="submission" date="2017-08" db="EMBL/GenBank/DDBJ databases">
        <title>A dynamic microbial community with high functional redundancy inhabits the cold, oxic subseafloor aquifer.</title>
        <authorList>
            <person name="Tully B.J."/>
            <person name="Wheat C.G."/>
            <person name="Glazer B.T."/>
            <person name="Huber J.A."/>
        </authorList>
    </citation>
    <scope>NUCLEOTIDE SEQUENCE [LARGE SCALE GENOMIC DNA]</scope>
</reference>
<dbReference type="Gene3D" id="2.60.200.30">
    <property type="entry name" value="Probable inorganic polyphosphate/atp-NAD kinase, domain 2"/>
    <property type="match status" value="1"/>
</dbReference>
<dbReference type="PANTHER" id="PTHR13158:SF5">
    <property type="entry name" value="NAD KINASE 2, MITOCHONDRIAL"/>
    <property type="match status" value="1"/>
</dbReference>
<dbReference type="GO" id="GO:0019674">
    <property type="term" value="P:NAD+ metabolic process"/>
    <property type="evidence" value="ECO:0007669"/>
    <property type="project" value="InterPro"/>
</dbReference>
<evidence type="ECO:0008006" key="3">
    <source>
        <dbReference type="Google" id="ProtNLM"/>
    </source>
</evidence>
<organism evidence="1 2">
    <name type="scientific">SAR324 cluster bacterium</name>
    <dbReference type="NCBI Taxonomy" id="2024889"/>
    <lineage>
        <taxon>Bacteria</taxon>
        <taxon>Deltaproteobacteria</taxon>
        <taxon>SAR324 cluster</taxon>
    </lineage>
</organism>
<evidence type="ECO:0000313" key="1">
    <source>
        <dbReference type="EMBL" id="PCI29681.1"/>
    </source>
</evidence>
<dbReference type="Pfam" id="PF20143">
    <property type="entry name" value="NAD_kinase_C"/>
    <property type="match status" value="1"/>
</dbReference>
<dbReference type="InterPro" id="IPR016064">
    <property type="entry name" value="NAD/diacylglycerol_kinase_sf"/>
</dbReference>
<dbReference type="InterPro" id="IPR017438">
    <property type="entry name" value="ATP-NAD_kinase_N"/>
</dbReference>
<proteinExistence type="predicted"/>
<evidence type="ECO:0000313" key="2">
    <source>
        <dbReference type="Proteomes" id="UP000218113"/>
    </source>
</evidence>
<dbReference type="InterPro" id="IPR017437">
    <property type="entry name" value="ATP-NAD_kinase_PpnK-typ_C"/>
</dbReference>
<dbReference type="Gene3D" id="3.40.50.10330">
    <property type="entry name" value="Probable inorganic polyphosphate/atp-NAD kinase, domain 1"/>
    <property type="match status" value="1"/>
</dbReference>
<protein>
    <recommendedName>
        <fullName evidence="3">NAD(+) kinase</fullName>
    </recommendedName>
</protein>
<dbReference type="AlphaFoldDB" id="A0A2A4T8L1"/>
<sequence length="297" mass="33401">MSKFEKVYCVIKQSELDFYHATEASAKKFPRLGKATQDQIQLSHDNQVQFIETFENLALELGLQIRFAREREMDQIHPGSNDLVISCGGDGTFLTCAQKYQTSILLGMNSDYKPKAGPGSFGALTSTNRTTLKKNLLRLLEGDYFIDHWNRLQVTINGKAIDRYAVNDIYFGQKIAYQTCDITVIQSEIEQDFNCSGLLCCTGMGSHAWYYNAGGSPFSNELDAFGFSALFPNLKRTMKYSSGIVSSRHELTMIPQGDNYILSFDSKLDVIETELGDKIRVSLAPKPVRVVSFEQEK</sequence>
<dbReference type="EMBL" id="NVSR01000011">
    <property type="protein sequence ID" value="PCI29681.1"/>
    <property type="molecule type" value="Genomic_DNA"/>
</dbReference>
<gene>
    <name evidence="1" type="ORF">COB67_03495</name>
</gene>
<dbReference type="GO" id="GO:0003951">
    <property type="term" value="F:NAD+ kinase activity"/>
    <property type="evidence" value="ECO:0007669"/>
    <property type="project" value="InterPro"/>
</dbReference>
<dbReference type="PANTHER" id="PTHR13158">
    <property type="match status" value="1"/>
</dbReference>
<name>A0A2A4T8L1_9DELT</name>
<dbReference type="SUPFAM" id="SSF111331">
    <property type="entry name" value="NAD kinase/diacylglycerol kinase-like"/>
    <property type="match status" value="1"/>
</dbReference>
<accession>A0A2A4T8L1</accession>
<dbReference type="Proteomes" id="UP000218113">
    <property type="component" value="Unassembled WGS sequence"/>
</dbReference>
<comment type="caution">
    <text evidence="1">The sequence shown here is derived from an EMBL/GenBank/DDBJ whole genome shotgun (WGS) entry which is preliminary data.</text>
</comment>